<proteinExistence type="predicted"/>
<reference evidence="1 2" key="1">
    <citation type="submission" date="2019-11" db="EMBL/GenBank/DDBJ databases">
        <title>Epiphytic Pseudomonas syringae from cherry orchards.</title>
        <authorList>
            <person name="Hulin M.T."/>
        </authorList>
    </citation>
    <scope>NUCLEOTIDE SEQUENCE [LARGE SCALE GENOMIC DNA]</scope>
    <source>
        <strain evidence="1 2">PA-6-9F</strain>
    </source>
</reference>
<evidence type="ECO:0000313" key="1">
    <source>
        <dbReference type="EMBL" id="MCF5060619.1"/>
    </source>
</evidence>
<gene>
    <name evidence="1" type="ORF">GIW75_27170</name>
</gene>
<keyword evidence="2" id="KW-1185">Reference proteome</keyword>
<evidence type="ECO:0008006" key="3">
    <source>
        <dbReference type="Google" id="ProtNLM"/>
    </source>
</evidence>
<sequence length="142" mass="15002">MSLAGQLWHMKLQIDMTMCLGIAINDKMSNEDAKHMSFVIALCGSLEQMASSGATKVASKAAVKVVSEYLKGATLQTIKQLFKQVGINFTKAAASKAIPFGVGVVIGTAANYALTRYVGSVARDVFLLHIEGSEGSATTELS</sequence>
<dbReference type="Proteomes" id="UP000814172">
    <property type="component" value="Unassembled WGS sequence"/>
</dbReference>
<organism evidence="1 2">
    <name type="scientific">Pseudomonas proteolytica</name>
    <dbReference type="NCBI Taxonomy" id="219574"/>
    <lineage>
        <taxon>Bacteria</taxon>
        <taxon>Pseudomonadati</taxon>
        <taxon>Pseudomonadota</taxon>
        <taxon>Gammaproteobacteria</taxon>
        <taxon>Pseudomonadales</taxon>
        <taxon>Pseudomonadaceae</taxon>
        <taxon>Pseudomonas</taxon>
    </lineage>
</organism>
<accession>A0AAW5AE87</accession>
<dbReference type="AlphaFoldDB" id="A0AAW5AE87"/>
<evidence type="ECO:0000313" key="2">
    <source>
        <dbReference type="Proteomes" id="UP000814172"/>
    </source>
</evidence>
<comment type="caution">
    <text evidence="1">The sequence shown here is derived from an EMBL/GenBank/DDBJ whole genome shotgun (WGS) entry which is preliminary data.</text>
</comment>
<name>A0AAW5AE87_9PSED</name>
<protein>
    <recommendedName>
        <fullName evidence="3">EcsC family protein</fullName>
    </recommendedName>
</protein>
<dbReference type="EMBL" id="WKEW01000158">
    <property type="protein sequence ID" value="MCF5060619.1"/>
    <property type="molecule type" value="Genomic_DNA"/>
</dbReference>